<evidence type="ECO:0000256" key="1">
    <source>
        <dbReference type="SAM" id="Phobius"/>
    </source>
</evidence>
<proteinExistence type="predicted"/>
<feature type="transmembrane region" description="Helical" evidence="1">
    <location>
        <begin position="85"/>
        <end position="107"/>
    </location>
</feature>
<dbReference type="AlphaFoldDB" id="A0A4R4W4R7"/>
<dbReference type="Proteomes" id="UP000295258">
    <property type="component" value="Unassembled WGS sequence"/>
</dbReference>
<feature type="transmembrane region" description="Helical" evidence="1">
    <location>
        <begin position="12"/>
        <end position="32"/>
    </location>
</feature>
<evidence type="ECO:0000313" key="3">
    <source>
        <dbReference type="Proteomes" id="UP000295258"/>
    </source>
</evidence>
<reference evidence="2 3" key="1">
    <citation type="submission" date="2019-03" db="EMBL/GenBank/DDBJ databases">
        <title>Draft genome sequences of novel Actinobacteria.</title>
        <authorList>
            <person name="Sahin N."/>
            <person name="Ay H."/>
            <person name="Saygin H."/>
        </authorList>
    </citation>
    <scope>NUCLEOTIDE SEQUENCE [LARGE SCALE GENOMIC DNA]</scope>
    <source>
        <strain evidence="2 3">KC310</strain>
    </source>
</reference>
<evidence type="ECO:0000313" key="2">
    <source>
        <dbReference type="EMBL" id="TDD11877.1"/>
    </source>
</evidence>
<keyword evidence="3" id="KW-1185">Reference proteome</keyword>
<protein>
    <submittedName>
        <fullName evidence="2">DUF1772 domain-containing protein</fullName>
    </submittedName>
</protein>
<feature type="transmembrane region" description="Helical" evidence="1">
    <location>
        <begin position="58"/>
        <end position="78"/>
    </location>
</feature>
<keyword evidence="1" id="KW-1133">Transmembrane helix</keyword>
<feature type="transmembrane region" description="Helical" evidence="1">
    <location>
        <begin position="138"/>
        <end position="156"/>
    </location>
</feature>
<keyword evidence="1" id="KW-0812">Transmembrane</keyword>
<sequence length="174" mass="18813">MRQRLSPAVLTVYVWIAMVAFGGIAVETVVIYPNVFHDVPASLAESMEFFVVTGPADFFPPMGAVTVVASVAALVLAWPVRETRLWTGGSLLSLLLGEFLFSALYFWPRNDIMFEEGAAVHSAEVLRQTALEFETGHWGRLAMSAVTATLAFTGLWRLHRGRALAAVAQAGGAS</sequence>
<dbReference type="EMBL" id="SMKO01000005">
    <property type="protein sequence ID" value="TDD11877.1"/>
    <property type="molecule type" value="Genomic_DNA"/>
</dbReference>
<gene>
    <name evidence="2" type="ORF">E1292_03350</name>
</gene>
<keyword evidence="1" id="KW-0472">Membrane</keyword>
<organism evidence="2 3">
    <name type="scientific">Nonomuraea deserti</name>
    <dbReference type="NCBI Taxonomy" id="1848322"/>
    <lineage>
        <taxon>Bacteria</taxon>
        <taxon>Bacillati</taxon>
        <taxon>Actinomycetota</taxon>
        <taxon>Actinomycetes</taxon>
        <taxon>Streptosporangiales</taxon>
        <taxon>Streptosporangiaceae</taxon>
        <taxon>Nonomuraea</taxon>
    </lineage>
</organism>
<accession>A0A4R4W4R7</accession>
<dbReference type="RefSeq" id="WP_132591854.1">
    <property type="nucleotide sequence ID" value="NZ_SMKO01000005.1"/>
</dbReference>
<name>A0A4R4W4R7_9ACTN</name>
<comment type="caution">
    <text evidence="2">The sequence shown here is derived from an EMBL/GenBank/DDBJ whole genome shotgun (WGS) entry which is preliminary data.</text>
</comment>